<evidence type="ECO:0000313" key="3">
    <source>
        <dbReference type="Proteomes" id="UP000191240"/>
    </source>
</evidence>
<sequence length="56" mass="5985">MLHDFIKTENLVAIGLVVALIISLFTGPYELSMSIASGLIGYIGRGEIKKFSGDGK</sequence>
<gene>
    <name evidence="2" type="ORF">SAMN02745671_01155</name>
</gene>
<dbReference type="Proteomes" id="UP000191240">
    <property type="component" value="Unassembled WGS sequence"/>
</dbReference>
<proteinExistence type="predicted"/>
<feature type="transmembrane region" description="Helical" evidence="1">
    <location>
        <begin position="12"/>
        <end position="29"/>
    </location>
</feature>
<dbReference type="EMBL" id="FQYW01000008">
    <property type="protein sequence ID" value="SHI61479.1"/>
    <property type="molecule type" value="Genomic_DNA"/>
</dbReference>
<organism evidence="2 3">
    <name type="scientific">Anaerovibrio lipolyticus DSM 3074</name>
    <dbReference type="NCBI Taxonomy" id="1120997"/>
    <lineage>
        <taxon>Bacteria</taxon>
        <taxon>Bacillati</taxon>
        <taxon>Bacillota</taxon>
        <taxon>Negativicutes</taxon>
        <taxon>Selenomonadales</taxon>
        <taxon>Selenomonadaceae</taxon>
        <taxon>Anaerovibrio</taxon>
    </lineage>
</organism>
<protein>
    <submittedName>
        <fullName evidence="2">Uncharacterized protein</fullName>
    </submittedName>
</protein>
<evidence type="ECO:0000256" key="1">
    <source>
        <dbReference type="SAM" id="Phobius"/>
    </source>
</evidence>
<keyword evidence="1" id="KW-0472">Membrane</keyword>
<evidence type="ECO:0000313" key="2">
    <source>
        <dbReference type="EMBL" id="SHI61479.1"/>
    </source>
</evidence>
<name>A0A1M6CKI1_9FIRM</name>
<dbReference type="AlphaFoldDB" id="A0A1M6CKI1"/>
<keyword evidence="1" id="KW-0812">Transmembrane</keyword>
<accession>A0A1M6CKI1</accession>
<reference evidence="2 3" key="1">
    <citation type="submission" date="2016-11" db="EMBL/GenBank/DDBJ databases">
        <authorList>
            <person name="Jaros S."/>
            <person name="Januszkiewicz K."/>
            <person name="Wedrychowicz H."/>
        </authorList>
    </citation>
    <scope>NUCLEOTIDE SEQUENCE [LARGE SCALE GENOMIC DNA]</scope>
    <source>
        <strain evidence="2 3">DSM 3074</strain>
    </source>
</reference>
<keyword evidence="1" id="KW-1133">Transmembrane helix</keyword>